<proteinExistence type="predicted"/>
<protein>
    <recommendedName>
        <fullName evidence="2">3-hydroxyisobutyryl-CoA hydrolase</fullName>
        <ecNumber evidence="2">3.1.2.4</ecNumber>
    </recommendedName>
</protein>
<evidence type="ECO:0000256" key="1">
    <source>
        <dbReference type="ARBA" id="ARBA00001709"/>
    </source>
</evidence>
<reference evidence="5 6" key="1">
    <citation type="submission" date="2020-07" db="EMBL/GenBank/DDBJ databases">
        <title>Complete genome sequence of Chitinibacter sp. 2T18.</title>
        <authorList>
            <person name="Bae J.-W."/>
            <person name="Choi J.-W."/>
        </authorList>
    </citation>
    <scope>NUCLEOTIDE SEQUENCE [LARGE SCALE GENOMIC DNA]</scope>
    <source>
        <strain evidence="5 6">2T18</strain>
    </source>
</reference>
<dbReference type="RefSeq" id="WP_179358322.1">
    <property type="nucleotide sequence ID" value="NZ_CP058627.1"/>
</dbReference>
<dbReference type="CDD" id="cd06558">
    <property type="entry name" value="crotonase-like"/>
    <property type="match status" value="1"/>
</dbReference>
<dbReference type="Gene3D" id="3.90.226.10">
    <property type="entry name" value="2-enoyl-CoA Hydratase, Chain A, domain 1"/>
    <property type="match status" value="1"/>
</dbReference>
<dbReference type="PANTHER" id="PTHR43176:SF3">
    <property type="entry name" value="3-HYDROXYISOBUTYRYL-COA HYDROLASE, MITOCHONDRIAL"/>
    <property type="match status" value="1"/>
</dbReference>
<accession>A0A7H9BHZ9</accession>
<gene>
    <name evidence="5" type="ORF">HQ393_08295</name>
</gene>
<evidence type="ECO:0000259" key="4">
    <source>
        <dbReference type="Pfam" id="PF16113"/>
    </source>
</evidence>
<dbReference type="InterPro" id="IPR032259">
    <property type="entry name" value="HIBYL-CoA-H"/>
</dbReference>
<dbReference type="GO" id="GO:0003860">
    <property type="term" value="F:3-hydroxyisobutyryl-CoA hydrolase activity"/>
    <property type="evidence" value="ECO:0007669"/>
    <property type="project" value="UniProtKB-EC"/>
</dbReference>
<dbReference type="GO" id="GO:0005829">
    <property type="term" value="C:cytosol"/>
    <property type="evidence" value="ECO:0007669"/>
    <property type="project" value="TreeGrafter"/>
</dbReference>
<comment type="catalytic activity">
    <reaction evidence="1">
        <text>3-hydroxy-2-methylpropanoyl-CoA + H2O = 3-hydroxy-2-methylpropanoate + CoA + H(+)</text>
        <dbReference type="Rhea" id="RHEA:20888"/>
        <dbReference type="ChEBI" id="CHEBI:11805"/>
        <dbReference type="ChEBI" id="CHEBI:15377"/>
        <dbReference type="ChEBI" id="CHEBI:15378"/>
        <dbReference type="ChEBI" id="CHEBI:57287"/>
        <dbReference type="ChEBI" id="CHEBI:57340"/>
        <dbReference type="EC" id="3.1.2.4"/>
    </reaction>
</comment>
<dbReference type="InterPro" id="IPR045004">
    <property type="entry name" value="ECH_dom"/>
</dbReference>
<keyword evidence="5" id="KW-0413">Isomerase</keyword>
<dbReference type="GO" id="GO:0016853">
    <property type="term" value="F:isomerase activity"/>
    <property type="evidence" value="ECO:0007669"/>
    <property type="project" value="UniProtKB-KW"/>
</dbReference>
<keyword evidence="3" id="KW-0378">Hydrolase</keyword>
<dbReference type="EC" id="3.1.2.4" evidence="2"/>
<dbReference type="InterPro" id="IPR029045">
    <property type="entry name" value="ClpP/crotonase-like_dom_sf"/>
</dbReference>
<dbReference type="SUPFAM" id="SSF52096">
    <property type="entry name" value="ClpP/crotonase"/>
    <property type="match status" value="1"/>
</dbReference>
<name>A0A7H9BHZ9_9NEIS</name>
<keyword evidence="6" id="KW-1185">Reference proteome</keyword>
<dbReference type="PANTHER" id="PTHR43176">
    <property type="entry name" value="3-HYDROXYISOBUTYRYL-COA HYDROLASE-RELATED"/>
    <property type="match status" value="1"/>
</dbReference>
<feature type="domain" description="Enoyl-CoA hydratase/isomerase" evidence="4">
    <location>
        <begin position="17"/>
        <end position="350"/>
    </location>
</feature>
<organism evidence="5 6">
    <name type="scientific">Chitinibacter bivalviorum</name>
    <dbReference type="NCBI Taxonomy" id="2739434"/>
    <lineage>
        <taxon>Bacteria</taxon>
        <taxon>Pseudomonadati</taxon>
        <taxon>Pseudomonadota</taxon>
        <taxon>Betaproteobacteria</taxon>
        <taxon>Neisseriales</taxon>
        <taxon>Chitinibacteraceae</taxon>
        <taxon>Chitinibacter</taxon>
    </lineage>
</organism>
<dbReference type="Proteomes" id="UP000509597">
    <property type="component" value="Chromosome"/>
</dbReference>
<dbReference type="AlphaFoldDB" id="A0A7H9BHZ9"/>
<evidence type="ECO:0000256" key="2">
    <source>
        <dbReference type="ARBA" id="ARBA00011915"/>
    </source>
</evidence>
<evidence type="ECO:0000313" key="5">
    <source>
        <dbReference type="EMBL" id="QLG88245.1"/>
    </source>
</evidence>
<evidence type="ECO:0000313" key="6">
    <source>
        <dbReference type="Proteomes" id="UP000509597"/>
    </source>
</evidence>
<dbReference type="GO" id="GO:0006574">
    <property type="term" value="P:L-valine catabolic process"/>
    <property type="evidence" value="ECO:0007669"/>
    <property type="project" value="TreeGrafter"/>
</dbReference>
<dbReference type="EMBL" id="CP058627">
    <property type="protein sequence ID" value="QLG88245.1"/>
    <property type="molecule type" value="Genomic_DNA"/>
</dbReference>
<sequence>MTVHVSTINTSCGAQIGCLALSAPERINAQNLAMVRQMAAALAAWEHDAQLVAIVLIGAGERGFCAGGDLKALYHAMTSAGAIGEGDAFFAEEYRLCQTIREYPKPVLAWGHGIVMGGGWGLFSAASHRIVTPTSRLAMPETGIGLFPDVAASWWLPQMGSAGRFLALSGAAMNAADALALGAAQWLLPDERRHQTLLELAGLDWQGDTADHQRLAQYLSSIAVPSCAIEPQLLSHQGEFELAASGGYLSAVQYLKDLAGHTCDYLGHVAQRMHKASPTSLYLSWRLQDICADKTLAETVALETQMAACALRYGDFQAGIYATLFDRNQPHRWREASIESLDLAAIEQAFAPVFE</sequence>
<dbReference type="Pfam" id="PF16113">
    <property type="entry name" value="ECH_2"/>
    <property type="match status" value="1"/>
</dbReference>
<evidence type="ECO:0000256" key="3">
    <source>
        <dbReference type="ARBA" id="ARBA00022801"/>
    </source>
</evidence>
<dbReference type="KEGG" id="chiz:HQ393_08295"/>